<evidence type="ECO:0000256" key="3">
    <source>
        <dbReference type="ARBA" id="ARBA00022729"/>
    </source>
</evidence>
<evidence type="ECO:0000256" key="5">
    <source>
        <dbReference type="SAM" id="MobiDB-lite"/>
    </source>
</evidence>
<feature type="transmembrane region" description="Helical" evidence="6">
    <location>
        <begin position="61"/>
        <end position="79"/>
    </location>
</feature>
<reference evidence="8 9" key="1">
    <citation type="submission" date="2017-05" db="EMBL/GenBank/DDBJ databases">
        <title>Vagococcus spp. assemblies.</title>
        <authorList>
            <person name="Gulvik C.A."/>
        </authorList>
    </citation>
    <scope>NUCLEOTIDE SEQUENCE [LARGE SCALE GENOMIC DNA]</scope>
    <source>
        <strain evidence="8 9">LMG 24798</strain>
    </source>
</reference>
<feature type="domain" description="Gram-positive cocci surface proteins LPxTG" evidence="7">
    <location>
        <begin position="49"/>
        <end position="80"/>
    </location>
</feature>
<evidence type="ECO:0000313" key="8">
    <source>
        <dbReference type="EMBL" id="RSU10941.1"/>
    </source>
</evidence>
<keyword evidence="6" id="KW-1133">Transmembrane helix</keyword>
<keyword evidence="1" id="KW-0134">Cell wall</keyword>
<keyword evidence="4" id="KW-0572">Peptidoglycan-anchor</keyword>
<dbReference type="Proteomes" id="UP000286773">
    <property type="component" value="Unassembled WGS sequence"/>
</dbReference>
<accession>A0A430ASA2</accession>
<dbReference type="AlphaFoldDB" id="A0A430ASA2"/>
<evidence type="ECO:0000256" key="1">
    <source>
        <dbReference type="ARBA" id="ARBA00022512"/>
    </source>
</evidence>
<keyword evidence="6" id="KW-0812">Transmembrane</keyword>
<gene>
    <name evidence="8" type="ORF">CBF27_09620</name>
</gene>
<dbReference type="EMBL" id="NGKC01000010">
    <property type="protein sequence ID" value="RSU10941.1"/>
    <property type="molecule type" value="Genomic_DNA"/>
</dbReference>
<feature type="region of interest" description="Disordered" evidence="5">
    <location>
        <begin position="29"/>
        <end position="59"/>
    </location>
</feature>
<dbReference type="InterPro" id="IPR019931">
    <property type="entry name" value="LPXTG_anchor"/>
</dbReference>
<sequence>MSRMCFSTKMNAETNKIQSPAQTGFYGEYDYSEKEQETANSSQAYSLSEKPNLPKTGETTSPLLGASGIFFVLVVLLLVSRVTGKGGTA</sequence>
<protein>
    <recommendedName>
        <fullName evidence="7">Gram-positive cocci surface proteins LPxTG domain-containing protein</fullName>
    </recommendedName>
</protein>
<organism evidence="8 9">
    <name type="scientific">Vagococcus acidifermentans</name>
    <dbReference type="NCBI Taxonomy" id="564710"/>
    <lineage>
        <taxon>Bacteria</taxon>
        <taxon>Bacillati</taxon>
        <taxon>Bacillota</taxon>
        <taxon>Bacilli</taxon>
        <taxon>Lactobacillales</taxon>
        <taxon>Enterococcaceae</taxon>
        <taxon>Vagococcus</taxon>
    </lineage>
</organism>
<evidence type="ECO:0000259" key="7">
    <source>
        <dbReference type="Pfam" id="PF00746"/>
    </source>
</evidence>
<keyword evidence="3" id="KW-0732">Signal</keyword>
<keyword evidence="9" id="KW-1185">Reference proteome</keyword>
<keyword evidence="2" id="KW-0964">Secreted</keyword>
<comment type="caution">
    <text evidence="8">The sequence shown here is derived from an EMBL/GenBank/DDBJ whole genome shotgun (WGS) entry which is preliminary data.</text>
</comment>
<evidence type="ECO:0000313" key="9">
    <source>
        <dbReference type="Proteomes" id="UP000286773"/>
    </source>
</evidence>
<name>A0A430ASA2_9ENTE</name>
<evidence type="ECO:0000256" key="4">
    <source>
        <dbReference type="ARBA" id="ARBA00023088"/>
    </source>
</evidence>
<evidence type="ECO:0000256" key="6">
    <source>
        <dbReference type="SAM" id="Phobius"/>
    </source>
</evidence>
<evidence type="ECO:0000256" key="2">
    <source>
        <dbReference type="ARBA" id="ARBA00022525"/>
    </source>
</evidence>
<proteinExistence type="predicted"/>
<dbReference type="NCBIfam" id="TIGR01167">
    <property type="entry name" value="LPXTG_anchor"/>
    <property type="match status" value="1"/>
</dbReference>
<dbReference type="Pfam" id="PF00746">
    <property type="entry name" value="Gram_pos_anchor"/>
    <property type="match status" value="1"/>
</dbReference>
<dbReference type="OrthoDB" id="2194361at2"/>
<keyword evidence="6" id="KW-0472">Membrane</keyword>